<organism evidence="1 2">
    <name type="scientific">Cordyceps javanica</name>
    <dbReference type="NCBI Taxonomy" id="43265"/>
    <lineage>
        <taxon>Eukaryota</taxon>
        <taxon>Fungi</taxon>
        <taxon>Dikarya</taxon>
        <taxon>Ascomycota</taxon>
        <taxon>Pezizomycotina</taxon>
        <taxon>Sordariomycetes</taxon>
        <taxon>Hypocreomycetidae</taxon>
        <taxon>Hypocreales</taxon>
        <taxon>Cordycipitaceae</taxon>
        <taxon>Cordyceps</taxon>
    </lineage>
</organism>
<evidence type="ECO:0000313" key="2">
    <source>
        <dbReference type="Proteomes" id="UP000315783"/>
    </source>
</evidence>
<protein>
    <submittedName>
        <fullName evidence="1">Uncharacterized protein</fullName>
    </submittedName>
</protein>
<dbReference type="Proteomes" id="UP000315783">
    <property type="component" value="Unassembled WGS sequence"/>
</dbReference>
<reference evidence="1 2" key="1">
    <citation type="journal article" date="2019" name="Appl. Microbiol. Biotechnol.">
        <title>Genome sequence of Isaria javanica and comparative genome analysis insights into family S53 peptidase evolution in fungal entomopathogens.</title>
        <authorList>
            <person name="Lin R."/>
            <person name="Zhang X."/>
            <person name="Xin B."/>
            <person name="Zou M."/>
            <person name="Gao Y."/>
            <person name="Qin F."/>
            <person name="Hu Q."/>
            <person name="Xie B."/>
            <person name="Cheng X."/>
        </authorList>
    </citation>
    <scope>NUCLEOTIDE SEQUENCE [LARGE SCALE GENOMIC DNA]</scope>
    <source>
        <strain evidence="1 2">IJ1G</strain>
    </source>
</reference>
<dbReference type="EMBL" id="SPUK01000004">
    <property type="protein sequence ID" value="TQV98089.1"/>
    <property type="molecule type" value="Genomic_DNA"/>
</dbReference>
<proteinExistence type="predicted"/>
<sequence length="106" mass="11571">MKKQLVKGLIIRAAFVMCGASLSLSLRIVRSQPRLSGTPATKPHLQTVEPCPRAWVVGGGLGLHAMRLSVPTKAKQRHRRCVDAYFAPMQMTSLAEELRHGKAAVV</sequence>
<keyword evidence="2" id="KW-1185">Reference proteome</keyword>
<name>A0A545V8Z9_9HYPO</name>
<gene>
    <name evidence="1" type="ORF">IF1G_03832</name>
</gene>
<dbReference type="AlphaFoldDB" id="A0A545V8Z9"/>
<evidence type="ECO:0000313" key="1">
    <source>
        <dbReference type="EMBL" id="TQV98089.1"/>
    </source>
</evidence>
<accession>A0A545V8Z9</accession>
<comment type="caution">
    <text evidence="1">The sequence shown here is derived from an EMBL/GenBank/DDBJ whole genome shotgun (WGS) entry which is preliminary data.</text>
</comment>